<dbReference type="STRING" id="93059.P9211_02731"/>
<evidence type="ECO:0000313" key="3">
    <source>
        <dbReference type="Proteomes" id="UP000000788"/>
    </source>
</evidence>
<dbReference type="Proteomes" id="UP000000788">
    <property type="component" value="Chromosome"/>
</dbReference>
<dbReference type="SMART" id="SM00732">
    <property type="entry name" value="YqgFc"/>
    <property type="match status" value="1"/>
</dbReference>
<proteinExistence type="predicted"/>
<protein>
    <recommendedName>
        <fullName evidence="1">YqgF/RNase H-like domain-containing protein</fullName>
    </recommendedName>
</protein>
<dbReference type="InterPro" id="IPR006641">
    <property type="entry name" value="YqgF/RNaseH-like_dom"/>
</dbReference>
<accession>A9BDL8</accession>
<evidence type="ECO:0000313" key="2">
    <source>
        <dbReference type="EMBL" id="ABX08204.1"/>
    </source>
</evidence>
<dbReference type="SUPFAM" id="SSF53098">
    <property type="entry name" value="Ribonuclease H-like"/>
    <property type="match status" value="1"/>
</dbReference>
<evidence type="ECO:0000259" key="1">
    <source>
        <dbReference type="SMART" id="SM00732"/>
    </source>
</evidence>
<dbReference type="EMBL" id="CP000878">
    <property type="protein sequence ID" value="ABX08204.1"/>
    <property type="molecule type" value="Genomic_DNA"/>
</dbReference>
<dbReference type="OrthoDB" id="5161at2"/>
<feature type="domain" description="YqgF/RNase H-like" evidence="1">
    <location>
        <begin position="2"/>
        <end position="88"/>
    </location>
</feature>
<dbReference type="InterPro" id="IPR037027">
    <property type="entry name" value="YqgF/RNaseH-like_dom_sf"/>
</dbReference>
<dbReference type="KEGG" id="pmj:P9211_02731"/>
<sequence length="146" mass="16877">MNYAIAIDPGREKCGLILADLDNHIVIEGKVVISSSVLDLIIKWQNNYEIKLIILGNGTSSNFWYLKLIEVCKLSIKLVEESGTTFRARGRYFEISSPNFFLRFIPKQMRIPPKNLDSFAALLLLEDYLHRKFQWLGDISLKTWPE</sequence>
<dbReference type="eggNOG" id="COG0816">
    <property type="taxonomic scope" value="Bacteria"/>
</dbReference>
<dbReference type="Gene3D" id="3.30.420.140">
    <property type="entry name" value="YqgF/RNase H-like domain"/>
    <property type="match status" value="1"/>
</dbReference>
<gene>
    <name evidence="2" type="ordered locus">P9211_02731</name>
</gene>
<keyword evidence="3" id="KW-1185">Reference proteome</keyword>
<dbReference type="GO" id="GO:0006139">
    <property type="term" value="P:nucleobase-containing compound metabolic process"/>
    <property type="evidence" value="ECO:0007669"/>
    <property type="project" value="InterPro"/>
</dbReference>
<dbReference type="InterPro" id="IPR012337">
    <property type="entry name" value="RNaseH-like_sf"/>
</dbReference>
<name>A9BDL8_PROM4</name>
<dbReference type="HOGENOM" id="CLU_131578_1_0_3"/>
<reference evidence="2 3" key="1">
    <citation type="journal article" date="2007" name="PLoS Genet.">
        <title>Patterns and implications of gene gain and loss in the evolution of Prochlorococcus.</title>
        <authorList>
            <person name="Kettler G.C."/>
            <person name="Martiny A.C."/>
            <person name="Huang K."/>
            <person name="Zucker J."/>
            <person name="Coleman M.L."/>
            <person name="Rodrigue S."/>
            <person name="Chen F."/>
            <person name="Lapidus A."/>
            <person name="Ferriera S."/>
            <person name="Johnson J."/>
            <person name="Steglich C."/>
            <person name="Church G.M."/>
            <person name="Richardson P."/>
            <person name="Chisholm S.W."/>
        </authorList>
    </citation>
    <scope>NUCLEOTIDE SEQUENCE [LARGE SCALE GENOMIC DNA]</scope>
    <source>
        <strain evidence="3">MIT 9211</strain>
    </source>
</reference>
<organism evidence="2 3">
    <name type="scientific">Prochlorococcus marinus (strain MIT 9211)</name>
    <dbReference type="NCBI Taxonomy" id="93059"/>
    <lineage>
        <taxon>Bacteria</taxon>
        <taxon>Bacillati</taxon>
        <taxon>Cyanobacteriota</taxon>
        <taxon>Cyanophyceae</taxon>
        <taxon>Synechococcales</taxon>
        <taxon>Prochlorococcaceae</taxon>
        <taxon>Prochlorococcus</taxon>
    </lineage>
</organism>
<dbReference type="AlphaFoldDB" id="A9BDL8"/>
<dbReference type="RefSeq" id="WP_012194829.1">
    <property type="nucleotide sequence ID" value="NC_009976.1"/>
</dbReference>